<dbReference type="Gene3D" id="1.10.287.130">
    <property type="match status" value="1"/>
</dbReference>
<dbReference type="RefSeq" id="WP_138272824.1">
    <property type="nucleotide sequence ID" value="NZ_BAABZJ010000001.1"/>
</dbReference>
<evidence type="ECO:0000313" key="7">
    <source>
        <dbReference type="Proteomes" id="UP000482671"/>
    </source>
</evidence>
<evidence type="ECO:0000256" key="3">
    <source>
        <dbReference type="SAM" id="Phobius"/>
    </source>
</evidence>
<evidence type="ECO:0000313" key="5">
    <source>
        <dbReference type="EMBL" id="MTV02788.1"/>
    </source>
</evidence>
<dbReference type="SUPFAM" id="SSF47384">
    <property type="entry name" value="Homodimeric domain of signal transducing histidine kinase"/>
    <property type="match status" value="1"/>
</dbReference>
<evidence type="ECO:0000256" key="2">
    <source>
        <dbReference type="ARBA" id="ARBA00012438"/>
    </source>
</evidence>
<dbReference type="InterPro" id="IPR003661">
    <property type="entry name" value="HisK_dim/P_dom"/>
</dbReference>
<feature type="transmembrane region" description="Helical" evidence="3">
    <location>
        <begin position="173"/>
        <end position="196"/>
    </location>
</feature>
<keyword evidence="3" id="KW-0472">Membrane</keyword>
<accession>A0A9Q4RFN8</accession>
<dbReference type="Proteomes" id="UP000482671">
    <property type="component" value="Unassembled WGS sequence"/>
</dbReference>
<protein>
    <recommendedName>
        <fullName evidence="2">histidine kinase</fullName>
        <ecNumber evidence="2">2.7.13.3</ecNumber>
    </recommendedName>
</protein>
<organism evidence="5 7">
    <name type="scientific">Parabacteroides merdae</name>
    <dbReference type="NCBI Taxonomy" id="46503"/>
    <lineage>
        <taxon>Bacteria</taxon>
        <taxon>Pseudomonadati</taxon>
        <taxon>Bacteroidota</taxon>
        <taxon>Bacteroidia</taxon>
        <taxon>Bacteroidales</taxon>
        <taxon>Tannerellaceae</taxon>
        <taxon>Parabacteroides</taxon>
    </lineage>
</organism>
<dbReference type="EC" id="2.7.13.3" evidence="2"/>
<reference evidence="6 7" key="1">
    <citation type="journal article" date="2019" name="Nat. Med.">
        <title>A library of human gut bacterial isolates paired with longitudinal multiomics data enables mechanistic microbiome research.</title>
        <authorList>
            <person name="Poyet M."/>
            <person name="Groussin M."/>
            <person name="Gibbons S.M."/>
            <person name="Avila-Pacheco J."/>
            <person name="Jiang X."/>
            <person name="Kearney S.M."/>
            <person name="Perrotta A.R."/>
            <person name="Berdy B."/>
            <person name="Zhao S."/>
            <person name="Lieberman T.D."/>
            <person name="Swanson P.K."/>
            <person name="Smith M."/>
            <person name="Roesemann S."/>
            <person name="Alexander J.E."/>
            <person name="Rich S.A."/>
            <person name="Livny J."/>
            <person name="Vlamakis H."/>
            <person name="Clish C."/>
            <person name="Bullock K."/>
            <person name="Deik A."/>
            <person name="Scott J."/>
            <person name="Pierce K.A."/>
            <person name="Xavier R.J."/>
            <person name="Alm E.J."/>
        </authorList>
    </citation>
    <scope>NUCLEOTIDE SEQUENCE [LARGE SCALE GENOMIC DNA]</scope>
    <source>
        <strain evidence="5 7">BIOML-A11</strain>
        <strain evidence="4 6">BIOML-A29</strain>
    </source>
</reference>
<evidence type="ECO:0000256" key="1">
    <source>
        <dbReference type="ARBA" id="ARBA00000085"/>
    </source>
</evidence>
<keyword evidence="3" id="KW-0812">Transmembrane</keyword>
<dbReference type="GO" id="GO:0000155">
    <property type="term" value="F:phosphorelay sensor kinase activity"/>
    <property type="evidence" value="ECO:0007669"/>
    <property type="project" value="InterPro"/>
</dbReference>
<dbReference type="CDD" id="cd00082">
    <property type="entry name" value="HisKA"/>
    <property type="match status" value="1"/>
</dbReference>
<dbReference type="AlphaFoldDB" id="A0A9Q4RFN8"/>
<evidence type="ECO:0000313" key="6">
    <source>
        <dbReference type="Proteomes" id="UP000434916"/>
    </source>
</evidence>
<evidence type="ECO:0000313" key="4">
    <source>
        <dbReference type="EMBL" id="MTU38482.1"/>
    </source>
</evidence>
<dbReference type="EMBL" id="WNCN01000003">
    <property type="protein sequence ID" value="MTU38482.1"/>
    <property type="molecule type" value="Genomic_DNA"/>
</dbReference>
<gene>
    <name evidence="4" type="ORF">GMD82_02945</name>
    <name evidence="5" type="ORF">GME02_14270</name>
</gene>
<keyword evidence="6" id="KW-1185">Reference proteome</keyword>
<dbReference type="InterPro" id="IPR036097">
    <property type="entry name" value="HisK_dim/P_sf"/>
</dbReference>
<keyword evidence="3" id="KW-1133">Transmembrane helix</keyword>
<sequence>MDKKTQYSDFIEESLTYSIDNELILQSGLFGEYNKTNKPKLIIKSADEMTPEEIKSHKGDTIILGADSLSHTRKGFSTLFAQSSIETLLKEYSFPIILLDSIFNSEIQKNIPHVTCRLNLCNDKGQILDSTHREYTKNQQIITVTHPIGTKDEFYIQAIVAIPPQQIFLHLPYALIVSFLMTIIIFYCLYYQLIIIRHTHKKLQQQQQTIHTAIHDLKTPLNTTYSILDFIALKGTDNRRKSLLQTGKVQIRKLTDIIDSILNTHKEKQNVEIKRTQVSLPELIEEVNREVALLFPGKKYQFELDNPIPIHYIYTDPALWNVVYEIYWKMH</sequence>
<comment type="caution">
    <text evidence="5">The sequence shown here is derived from an EMBL/GenBank/DDBJ whole genome shotgun (WGS) entry which is preliminary data.</text>
</comment>
<comment type="catalytic activity">
    <reaction evidence="1">
        <text>ATP + protein L-histidine = ADP + protein N-phospho-L-histidine.</text>
        <dbReference type="EC" id="2.7.13.3"/>
    </reaction>
</comment>
<dbReference type="EMBL" id="WNDD01000015">
    <property type="protein sequence ID" value="MTV02788.1"/>
    <property type="molecule type" value="Genomic_DNA"/>
</dbReference>
<proteinExistence type="predicted"/>
<dbReference type="Proteomes" id="UP000434916">
    <property type="component" value="Unassembled WGS sequence"/>
</dbReference>
<name>A0A9Q4RFN8_9BACT</name>